<dbReference type="InterPro" id="IPR052549">
    <property type="entry name" value="SpmB"/>
</dbReference>
<sequence length="162" mass="17865">MTTETRPVQIKPNIFDIFIGGARKGWNLATQNLVPNILMAYVIAYILNILGVMDFLGYWLGPIMGIFGLPGQSFVILLTTWLSCSAGVGVAASLYASGIINGEHVTILMPALILMASQIQYMGRLLGLADVPKKYWPLLMVISIFNAFIGMFIMKLLMPFFN</sequence>
<dbReference type="EMBL" id="JABZMK010000008">
    <property type="protein sequence ID" value="MBF1128996.1"/>
    <property type="molecule type" value="Genomic_DNA"/>
</dbReference>
<dbReference type="GO" id="GO:0005886">
    <property type="term" value="C:plasma membrane"/>
    <property type="evidence" value="ECO:0007669"/>
    <property type="project" value="TreeGrafter"/>
</dbReference>
<proteinExistence type="predicted"/>
<evidence type="ECO:0000313" key="2">
    <source>
        <dbReference type="Proteomes" id="UP000757890"/>
    </source>
</evidence>
<dbReference type="Proteomes" id="UP000757890">
    <property type="component" value="Unassembled WGS sequence"/>
</dbReference>
<comment type="caution">
    <text evidence="1">The sequence shown here is derived from an EMBL/GenBank/DDBJ whole genome shotgun (WGS) entry which is preliminary data.</text>
</comment>
<dbReference type="AlphaFoldDB" id="A0A6L6TLE0"/>
<organism evidence="1 2">
    <name type="scientific">Dialister invisus</name>
    <dbReference type="NCBI Taxonomy" id="218538"/>
    <lineage>
        <taxon>Bacteria</taxon>
        <taxon>Bacillati</taxon>
        <taxon>Bacillota</taxon>
        <taxon>Negativicutes</taxon>
        <taxon>Veillonellales</taxon>
        <taxon>Veillonellaceae</taxon>
        <taxon>Dialister</taxon>
    </lineage>
</organism>
<dbReference type="RefSeq" id="WP_007070593.1">
    <property type="nucleotide sequence ID" value="NZ_CAJPSS010000005.1"/>
</dbReference>
<dbReference type="InterPro" id="IPR011642">
    <property type="entry name" value="Gate_dom"/>
</dbReference>
<name>A0A6L6TLE0_9FIRM</name>
<evidence type="ECO:0000313" key="1">
    <source>
        <dbReference type="EMBL" id="MBF1128996.1"/>
    </source>
</evidence>
<dbReference type="GeneID" id="78278190"/>
<dbReference type="PANTHER" id="PTHR35793:SF2">
    <property type="entry name" value="INNER MEMBRANE PROTEIN YJIG"/>
    <property type="match status" value="1"/>
</dbReference>
<gene>
    <name evidence="1" type="ORF">HXL70_03010</name>
</gene>
<protein>
    <submittedName>
        <fullName evidence="1">Uncharacterized protein</fullName>
    </submittedName>
</protein>
<accession>A0A6L6TLE0</accession>
<dbReference type="PANTHER" id="PTHR35793">
    <property type="entry name" value="INNER MEMBRANE PROTEIN YJIG"/>
    <property type="match status" value="1"/>
</dbReference>
<dbReference type="Pfam" id="PF07670">
    <property type="entry name" value="Gate"/>
    <property type="match status" value="1"/>
</dbReference>
<reference evidence="1" key="1">
    <citation type="submission" date="2020-04" db="EMBL/GenBank/DDBJ databases">
        <title>Deep metagenomics examines the oral microbiome during advanced dental caries in children, revealing novel taxa and co-occurrences with host molecules.</title>
        <authorList>
            <person name="Baker J.L."/>
            <person name="Morton J.T."/>
            <person name="Dinis M."/>
            <person name="Alvarez R."/>
            <person name="Tran N.C."/>
            <person name="Knight R."/>
            <person name="Edlund A."/>
        </authorList>
    </citation>
    <scope>NUCLEOTIDE SEQUENCE</scope>
    <source>
        <strain evidence="1">JCVI_32_bin.14</strain>
    </source>
</reference>
<dbReference type="NCBIfam" id="NF007811">
    <property type="entry name" value="PRK10519.1"/>
    <property type="match status" value="1"/>
</dbReference>